<reference evidence="4" key="2">
    <citation type="submission" date="2016-04" db="EMBL/GenBank/DDBJ databases">
        <title>First Complete Genome Sequence of a Subdivision 6 Acidobacterium.</title>
        <authorList>
            <person name="Huang S."/>
            <person name="Vieira S."/>
            <person name="Bunk B."/>
            <person name="Riedel T."/>
            <person name="Sproeer C."/>
            <person name="Overmann J."/>
        </authorList>
    </citation>
    <scope>NUCLEOTIDE SEQUENCE [LARGE SCALE GENOMIC DNA]</scope>
    <source>
        <strain evidence="4">DSM 100886 HEG_-6_39</strain>
    </source>
</reference>
<keyword evidence="4" id="KW-1185">Reference proteome</keyword>
<protein>
    <recommendedName>
        <fullName evidence="2">DUF3592 domain-containing protein</fullName>
    </recommendedName>
</protein>
<feature type="domain" description="DUF3592" evidence="2">
    <location>
        <begin position="35"/>
        <end position="105"/>
    </location>
</feature>
<dbReference type="Pfam" id="PF12158">
    <property type="entry name" value="DUF3592"/>
    <property type="match status" value="1"/>
</dbReference>
<keyword evidence="1" id="KW-0812">Transmembrane</keyword>
<accession>A0A143PPN6</accession>
<proteinExistence type="predicted"/>
<sequence>MLGTVLVLVSLGLLVAGWRLTENDRYFLLHAARATGQVVAHEAFEREAWKVTKRFRMVVSFSTPSGSRIRFRSVSNYGKPPYAVGDTVGVRYDPERPTRARVDRRIELLAPLLIWTGAVMLLAVLGVVIAIYGPTHARAMSRVRGAPSPSGR</sequence>
<gene>
    <name evidence="3" type="ORF">LuPra_03771</name>
</gene>
<evidence type="ECO:0000259" key="2">
    <source>
        <dbReference type="Pfam" id="PF12158"/>
    </source>
</evidence>
<evidence type="ECO:0000313" key="3">
    <source>
        <dbReference type="EMBL" id="AMY10535.1"/>
    </source>
</evidence>
<evidence type="ECO:0000313" key="4">
    <source>
        <dbReference type="Proteomes" id="UP000076079"/>
    </source>
</evidence>
<feature type="transmembrane region" description="Helical" evidence="1">
    <location>
        <begin position="112"/>
        <end position="132"/>
    </location>
</feature>
<keyword evidence="1" id="KW-1133">Transmembrane helix</keyword>
<keyword evidence="1" id="KW-0472">Membrane</keyword>
<dbReference type="InterPro" id="IPR021994">
    <property type="entry name" value="DUF3592"/>
</dbReference>
<evidence type="ECO:0000256" key="1">
    <source>
        <dbReference type="SAM" id="Phobius"/>
    </source>
</evidence>
<reference evidence="3 4" key="1">
    <citation type="journal article" date="2016" name="Genome Announc.">
        <title>First Complete Genome Sequence of a Subdivision 6 Acidobacterium Strain.</title>
        <authorList>
            <person name="Huang S."/>
            <person name="Vieira S."/>
            <person name="Bunk B."/>
            <person name="Riedel T."/>
            <person name="Sproer C."/>
            <person name="Overmann J."/>
        </authorList>
    </citation>
    <scope>NUCLEOTIDE SEQUENCE [LARGE SCALE GENOMIC DNA]</scope>
    <source>
        <strain evidence="4">DSM 100886 HEG_-6_39</strain>
    </source>
</reference>
<dbReference type="KEGG" id="abac:LuPra_03771"/>
<dbReference type="PATRIC" id="fig|1813736.3.peg.3979"/>
<dbReference type="AlphaFoldDB" id="A0A143PPN6"/>
<name>A0A143PPN6_LUTPR</name>
<dbReference type="Proteomes" id="UP000076079">
    <property type="component" value="Chromosome"/>
</dbReference>
<dbReference type="EMBL" id="CP015136">
    <property type="protein sequence ID" value="AMY10535.1"/>
    <property type="molecule type" value="Genomic_DNA"/>
</dbReference>
<organism evidence="3 4">
    <name type="scientific">Luteitalea pratensis</name>
    <dbReference type="NCBI Taxonomy" id="1855912"/>
    <lineage>
        <taxon>Bacteria</taxon>
        <taxon>Pseudomonadati</taxon>
        <taxon>Acidobacteriota</taxon>
        <taxon>Vicinamibacteria</taxon>
        <taxon>Vicinamibacterales</taxon>
        <taxon>Vicinamibacteraceae</taxon>
        <taxon>Luteitalea</taxon>
    </lineage>
</organism>